<accession>A0A833HN71</accession>
<dbReference type="GO" id="GO:0005829">
    <property type="term" value="C:cytosol"/>
    <property type="evidence" value="ECO:0007669"/>
    <property type="project" value="TreeGrafter"/>
</dbReference>
<dbReference type="Gene3D" id="3.40.225.10">
    <property type="entry name" value="Class II aldolase/adducin N-terminal domain"/>
    <property type="match status" value="1"/>
</dbReference>
<keyword evidence="5" id="KW-1185">Reference proteome</keyword>
<evidence type="ECO:0000256" key="2">
    <source>
        <dbReference type="ARBA" id="ARBA00023239"/>
    </source>
</evidence>
<dbReference type="PANTHER" id="PTHR22789">
    <property type="entry name" value="FUCULOSE PHOSPHATE ALDOLASE"/>
    <property type="match status" value="1"/>
</dbReference>
<dbReference type="AlphaFoldDB" id="A0A833HN71"/>
<name>A0A833HN71_9FIRM</name>
<dbReference type="InterPro" id="IPR001303">
    <property type="entry name" value="Aldolase_II/adducin_N"/>
</dbReference>
<dbReference type="GO" id="GO:0046872">
    <property type="term" value="F:metal ion binding"/>
    <property type="evidence" value="ECO:0007669"/>
    <property type="project" value="UniProtKB-KW"/>
</dbReference>
<sequence length="217" mass="23332">MTVQQEIISGGRRILSSGLIKGTWGNISIRRGDTLWITPSGVPYDELEEESVAAIDMATGGQIAGNLPASSELLLHLKIYKHFPIINGIVHTHSIYASAFAALLEEVPCYTEDQAQIIGGDIPVAEYALPGTDELAENAVSALGKGRFATLMANHGLVAIGRSLKEALTAADIAEKSAQLASIILSLNKNPKPLSHEDITLLREKYLGEYSKKIIKE</sequence>
<dbReference type="SUPFAM" id="SSF53639">
    <property type="entry name" value="AraD/HMP-PK domain-like"/>
    <property type="match status" value="1"/>
</dbReference>
<dbReference type="RefSeq" id="WP_151866171.1">
    <property type="nucleotide sequence ID" value="NZ_WBZB01000035.1"/>
</dbReference>
<dbReference type="SMART" id="SM01007">
    <property type="entry name" value="Aldolase_II"/>
    <property type="match status" value="1"/>
</dbReference>
<reference evidence="4 5" key="1">
    <citation type="submission" date="2019-10" db="EMBL/GenBank/DDBJ databases">
        <title>Alkaliphilus serpentinus sp. nov. and Alkaliphilus pronyensis sp. nov., two novel anaerobic alkaliphilic species isolated from the serpentinized-hosted hydrothermal field of the Prony Bay (New Caledonia).</title>
        <authorList>
            <person name="Postec A."/>
        </authorList>
    </citation>
    <scope>NUCLEOTIDE SEQUENCE [LARGE SCALE GENOMIC DNA]</scope>
    <source>
        <strain evidence="4 5">LacT</strain>
    </source>
</reference>
<dbReference type="Proteomes" id="UP000465601">
    <property type="component" value="Unassembled WGS sequence"/>
</dbReference>
<dbReference type="GO" id="GO:0016832">
    <property type="term" value="F:aldehyde-lyase activity"/>
    <property type="evidence" value="ECO:0007669"/>
    <property type="project" value="TreeGrafter"/>
</dbReference>
<keyword evidence="2" id="KW-0456">Lyase</keyword>
<feature type="domain" description="Class II aldolase/adducin N-terminal" evidence="3">
    <location>
        <begin position="5"/>
        <end position="182"/>
    </location>
</feature>
<dbReference type="InterPro" id="IPR036409">
    <property type="entry name" value="Aldolase_II/adducin_N_sf"/>
</dbReference>
<dbReference type="GO" id="GO:0019323">
    <property type="term" value="P:pentose catabolic process"/>
    <property type="evidence" value="ECO:0007669"/>
    <property type="project" value="TreeGrafter"/>
</dbReference>
<organism evidence="4 5">
    <name type="scientific">Alkaliphilus serpentinus</name>
    <dbReference type="NCBI Taxonomy" id="1482731"/>
    <lineage>
        <taxon>Bacteria</taxon>
        <taxon>Bacillati</taxon>
        <taxon>Bacillota</taxon>
        <taxon>Clostridia</taxon>
        <taxon>Peptostreptococcales</taxon>
        <taxon>Natronincolaceae</taxon>
        <taxon>Alkaliphilus</taxon>
    </lineage>
</organism>
<proteinExistence type="predicted"/>
<dbReference type="EMBL" id="WBZB01000035">
    <property type="protein sequence ID" value="KAB3529198.1"/>
    <property type="molecule type" value="Genomic_DNA"/>
</dbReference>
<dbReference type="Pfam" id="PF00596">
    <property type="entry name" value="Aldolase_II"/>
    <property type="match status" value="1"/>
</dbReference>
<keyword evidence="1" id="KW-0479">Metal-binding</keyword>
<dbReference type="InterPro" id="IPR050197">
    <property type="entry name" value="Aldolase_class_II_sugar_metab"/>
</dbReference>
<evidence type="ECO:0000256" key="1">
    <source>
        <dbReference type="ARBA" id="ARBA00022723"/>
    </source>
</evidence>
<evidence type="ECO:0000313" key="5">
    <source>
        <dbReference type="Proteomes" id="UP000465601"/>
    </source>
</evidence>
<protein>
    <submittedName>
        <fullName evidence="4">Class II aldolase/adducin family protein</fullName>
    </submittedName>
</protein>
<evidence type="ECO:0000313" key="4">
    <source>
        <dbReference type="EMBL" id="KAB3529198.1"/>
    </source>
</evidence>
<comment type="caution">
    <text evidence="4">The sequence shown here is derived from an EMBL/GenBank/DDBJ whole genome shotgun (WGS) entry which is preliminary data.</text>
</comment>
<gene>
    <name evidence="4" type="ORF">F8153_09750</name>
</gene>
<dbReference type="PANTHER" id="PTHR22789:SF0">
    <property type="entry name" value="3-OXO-TETRONATE 4-PHOSPHATE DECARBOXYLASE-RELATED"/>
    <property type="match status" value="1"/>
</dbReference>
<evidence type="ECO:0000259" key="3">
    <source>
        <dbReference type="SMART" id="SM01007"/>
    </source>
</evidence>
<dbReference type="OrthoDB" id="9794581at2"/>